<dbReference type="AlphaFoldDB" id="A0A6G5A154"/>
<sequence length="137" mass="15021">MRKPSRRLGPPLEAAWEQLAELTATAWTASEPLRSQLLVHTHSLASLGQTIGFHCDMTSVLGAAHETWRVVGSAGGWVLEHVVNGARIAAMWLTDNFLTGSWSPEKLQSQAVELATAMQKQAQVALHWLWDRLGSAQ</sequence>
<organism evidence="1">
    <name type="scientific">Rhipicephalus microplus</name>
    <name type="common">Cattle tick</name>
    <name type="synonym">Boophilus microplus</name>
    <dbReference type="NCBI Taxonomy" id="6941"/>
    <lineage>
        <taxon>Eukaryota</taxon>
        <taxon>Metazoa</taxon>
        <taxon>Ecdysozoa</taxon>
        <taxon>Arthropoda</taxon>
        <taxon>Chelicerata</taxon>
        <taxon>Arachnida</taxon>
        <taxon>Acari</taxon>
        <taxon>Parasitiformes</taxon>
        <taxon>Ixodida</taxon>
        <taxon>Ixodoidea</taxon>
        <taxon>Ixodidae</taxon>
        <taxon>Rhipicephalinae</taxon>
        <taxon>Rhipicephalus</taxon>
        <taxon>Boophilus</taxon>
    </lineage>
</organism>
<name>A0A6G5A154_RHIMP</name>
<dbReference type="OrthoDB" id="10022292at2759"/>
<evidence type="ECO:0000313" key="1">
    <source>
        <dbReference type="EMBL" id="NIE44509.1"/>
    </source>
</evidence>
<reference evidence="1" key="1">
    <citation type="submission" date="2020-03" db="EMBL/GenBank/DDBJ databases">
        <title>A transcriptome and proteome of the tick Rhipicephalus microplus shaped by the genetic composition of its hosts and developmental stage.</title>
        <authorList>
            <person name="Garcia G.R."/>
            <person name="Ribeiro J.M.C."/>
            <person name="Maruyama S.R."/>
            <person name="Gardinasse L.G."/>
            <person name="Nelson K."/>
            <person name="Ferreira B.R."/>
            <person name="Andrade T.G."/>
            <person name="Santos I.K.F.M."/>
        </authorList>
    </citation>
    <scope>NUCLEOTIDE SEQUENCE</scope>
    <source>
        <strain evidence="1">NSGR</strain>
        <tissue evidence="1">Salivary glands</tissue>
    </source>
</reference>
<accession>A0A6G5A154</accession>
<dbReference type="VEuPathDB" id="VectorBase:LOC119163432"/>
<proteinExistence type="predicted"/>
<dbReference type="EMBL" id="GIKN01002236">
    <property type="protein sequence ID" value="NIE44509.1"/>
    <property type="molecule type" value="Transcribed_RNA"/>
</dbReference>
<protein>
    <submittedName>
        <fullName evidence="1">Uncharacterized protein</fullName>
    </submittedName>
</protein>